<keyword evidence="2" id="KW-1185">Reference proteome</keyword>
<evidence type="ECO:0000313" key="2">
    <source>
        <dbReference type="Proteomes" id="UP000093807"/>
    </source>
</evidence>
<organism evidence="1 2">
    <name type="scientific">Flavobacterium succinicans</name>
    <dbReference type="NCBI Taxonomy" id="29536"/>
    <lineage>
        <taxon>Bacteria</taxon>
        <taxon>Pseudomonadati</taxon>
        <taxon>Bacteroidota</taxon>
        <taxon>Flavobacteriia</taxon>
        <taxon>Flavobacteriales</taxon>
        <taxon>Flavobacteriaceae</taxon>
        <taxon>Flavobacterium</taxon>
    </lineage>
</organism>
<dbReference type="EMBL" id="JMTM01000035">
    <property type="protein sequence ID" value="OAZ04399.1"/>
    <property type="molecule type" value="Genomic_DNA"/>
</dbReference>
<proteinExistence type="predicted"/>
<dbReference type="Proteomes" id="UP000093807">
    <property type="component" value="Unassembled WGS sequence"/>
</dbReference>
<evidence type="ECO:0000313" key="1">
    <source>
        <dbReference type="EMBL" id="OAZ04399.1"/>
    </source>
</evidence>
<dbReference type="RefSeq" id="WP_064715201.1">
    <property type="nucleotide sequence ID" value="NZ_JMTM01000035.1"/>
</dbReference>
<dbReference type="AlphaFoldDB" id="A0A199XST9"/>
<gene>
    <name evidence="1" type="ORF">FLB_13970</name>
</gene>
<dbReference type="PATRIC" id="fig|29536.5.peg.1465"/>
<comment type="caution">
    <text evidence="1">The sequence shown here is derived from an EMBL/GenBank/DDBJ whole genome shotgun (WGS) entry which is preliminary data.</text>
</comment>
<sequence length="209" mass="23235">MKKVIVTLALFVFWVLSSCKKEVKPGESTTVIVDSLKTEAVVDPDLTDTIPAGSYGIHSSSSKTADLIRLILKKLYKDDLAKNFIDDNSKKFIFFEYDLNEDGKKEILVGLTGGYFCGTGGCTQLLLNDQGNIITQFSVSGNPVVIDTNKTNGWKDLFIYSGSKYRVVKFNGKTYPSNPSILPELKVIPGDGLPRALDFEHEPYAWFKF</sequence>
<reference evidence="1 2" key="1">
    <citation type="submission" date="2016-06" db="EMBL/GenBank/DDBJ databases">
        <title>Draft genome sequence of Flavobacterium succinicans strain DD5b.</title>
        <authorList>
            <person name="Poehlein A."/>
            <person name="Daniel R."/>
            <person name="Simeonova D.D."/>
        </authorList>
    </citation>
    <scope>NUCLEOTIDE SEQUENCE [LARGE SCALE GENOMIC DNA]</scope>
    <source>
        <strain evidence="1 2">DD5b</strain>
    </source>
</reference>
<evidence type="ECO:0008006" key="3">
    <source>
        <dbReference type="Google" id="ProtNLM"/>
    </source>
</evidence>
<protein>
    <recommendedName>
        <fullName evidence="3">Lipoprotein</fullName>
    </recommendedName>
</protein>
<accession>A0A199XST9</accession>
<dbReference type="PROSITE" id="PS51257">
    <property type="entry name" value="PROKAR_LIPOPROTEIN"/>
    <property type="match status" value="1"/>
</dbReference>
<name>A0A199XST9_9FLAO</name>
<dbReference type="OrthoDB" id="5348860at2"/>